<dbReference type="Proteomes" id="UP000070444">
    <property type="component" value="Unassembled WGS sequence"/>
</dbReference>
<protein>
    <submittedName>
        <fullName evidence="5">MFS general substrate transporter</fullName>
    </submittedName>
</protein>
<comment type="similarity">
    <text evidence="2">Belongs to the major facilitator superfamily. Monocarboxylate porter (TC 2.A.1.13) family.</text>
</comment>
<dbReference type="SUPFAM" id="SSF103473">
    <property type="entry name" value="MFS general substrate transporter"/>
    <property type="match status" value="1"/>
</dbReference>
<dbReference type="InterPro" id="IPR011701">
    <property type="entry name" value="MFS"/>
</dbReference>
<feature type="transmembrane region" description="Helical" evidence="3">
    <location>
        <begin position="277"/>
        <end position="295"/>
    </location>
</feature>
<evidence type="ECO:0000313" key="5">
    <source>
        <dbReference type="EMBL" id="KXN67500.1"/>
    </source>
</evidence>
<feature type="transmembrane region" description="Helical" evidence="3">
    <location>
        <begin position="110"/>
        <end position="129"/>
    </location>
</feature>
<gene>
    <name evidence="5" type="ORF">CONCODRAFT_167335</name>
</gene>
<feature type="transmembrane region" description="Helical" evidence="3">
    <location>
        <begin position="332"/>
        <end position="354"/>
    </location>
</feature>
<dbReference type="AlphaFoldDB" id="A0A137NXC4"/>
<dbReference type="OMA" id="FGTASIW"/>
<feature type="transmembrane region" description="Helical" evidence="3">
    <location>
        <begin position="307"/>
        <end position="326"/>
    </location>
</feature>
<evidence type="ECO:0000256" key="2">
    <source>
        <dbReference type="ARBA" id="ARBA00006727"/>
    </source>
</evidence>
<evidence type="ECO:0000256" key="1">
    <source>
        <dbReference type="ARBA" id="ARBA00004141"/>
    </source>
</evidence>
<dbReference type="PROSITE" id="PS50850">
    <property type="entry name" value="MFS"/>
    <property type="match status" value="1"/>
</dbReference>
<feature type="domain" description="Major facilitator superfamily (MFS) profile" evidence="4">
    <location>
        <begin position="42"/>
        <end position="430"/>
    </location>
</feature>
<reference evidence="5 6" key="1">
    <citation type="journal article" date="2015" name="Genome Biol. Evol.">
        <title>Phylogenomic analyses indicate that early fungi evolved digesting cell walls of algal ancestors of land plants.</title>
        <authorList>
            <person name="Chang Y."/>
            <person name="Wang S."/>
            <person name="Sekimoto S."/>
            <person name="Aerts A.L."/>
            <person name="Choi C."/>
            <person name="Clum A."/>
            <person name="LaButti K.M."/>
            <person name="Lindquist E.A."/>
            <person name="Yee Ngan C."/>
            <person name="Ohm R.A."/>
            <person name="Salamov A.A."/>
            <person name="Grigoriev I.V."/>
            <person name="Spatafora J.W."/>
            <person name="Berbee M.L."/>
        </authorList>
    </citation>
    <scope>NUCLEOTIDE SEQUENCE [LARGE SCALE GENOMIC DNA]</scope>
    <source>
        <strain evidence="5 6">NRRL 28638</strain>
    </source>
</reference>
<dbReference type="GO" id="GO:0022857">
    <property type="term" value="F:transmembrane transporter activity"/>
    <property type="evidence" value="ECO:0007669"/>
    <property type="project" value="InterPro"/>
</dbReference>
<dbReference type="InterPro" id="IPR020846">
    <property type="entry name" value="MFS_dom"/>
</dbReference>
<dbReference type="InterPro" id="IPR050327">
    <property type="entry name" value="Proton-linked_MCT"/>
</dbReference>
<dbReference type="OrthoDB" id="2213137at2759"/>
<accession>A0A137NXC4</accession>
<dbReference type="InterPro" id="IPR036259">
    <property type="entry name" value="MFS_trans_sf"/>
</dbReference>
<keyword evidence="6" id="KW-1185">Reference proteome</keyword>
<sequence>MSYQERVGRVGRVDRTGSFQNSSEVDSKPETYGSLDSGTSWIMVIASFAINFIVFGTGSIYGVYLAHYTTNEFKDVNRSILQLVGGFAAAIFAVFSLPAGMMVGKIGNRASILLSCLLFSGGLIIASFATQVWHLFIGQAICLGIAISLFYIPTVSIIPQWFDKYRGIALGLAASGSGIGGLVLSPMTQAIIDSIGIRWALRINAIIGAAIIIPCAYILKSRLPPGPQKKLIDYSVIFDKKFLSFWTMGFFSGFGYWTPFFMLPLYCKYYGLSPSTSSLIVGLLNGGSAIGRISMGQVSMFIGNINTIFLCHLIVALSFLVIWHFATVTWSLMLFAIIFGIFSGAFYTLSPLIAPQLYGVEKLAQVNGPFFTSLAPGCFTGTLISQAIITAYTTHQGDQTTINYLPMQLYLFIVYILSCLFILILRFQLSRKIFAKI</sequence>
<feature type="transmembrane region" description="Helical" evidence="3">
    <location>
        <begin position="41"/>
        <end position="67"/>
    </location>
</feature>
<dbReference type="Pfam" id="PF07690">
    <property type="entry name" value="MFS_1"/>
    <property type="match status" value="1"/>
</dbReference>
<feature type="transmembrane region" description="Helical" evidence="3">
    <location>
        <begin position="199"/>
        <end position="219"/>
    </location>
</feature>
<feature type="transmembrane region" description="Helical" evidence="3">
    <location>
        <begin position="167"/>
        <end position="187"/>
    </location>
</feature>
<feature type="transmembrane region" description="Helical" evidence="3">
    <location>
        <begin position="409"/>
        <end position="429"/>
    </location>
</feature>
<dbReference type="Gene3D" id="1.20.1250.20">
    <property type="entry name" value="MFS general substrate transporter like domains"/>
    <property type="match status" value="1"/>
</dbReference>
<evidence type="ECO:0000259" key="4">
    <source>
        <dbReference type="PROSITE" id="PS50850"/>
    </source>
</evidence>
<evidence type="ECO:0000313" key="6">
    <source>
        <dbReference type="Proteomes" id="UP000070444"/>
    </source>
</evidence>
<evidence type="ECO:0000256" key="3">
    <source>
        <dbReference type="SAM" id="Phobius"/>
    </source>
</evidence>
<keyword evidence="3" id="KW-0812">Transmembrane</keyword>
<proteinExistence type="inferred from homology"/>
<feature type="transmembrane region" description="Helical" evidence="3">
    <location>
        <begin position="79"/>
        <end position="98"/>
    </location>
</feature>
<dbReference type="PANTHER" id="PTHR11360:SF284">
    <property type="entry name" value="EG:103B4.3 PROTEIN-RELATED"/>
    <property type="match status" value="1"/>
</dbReference>
<comment type="subcellular location">
    <subcellularLocation>
        <location evidence="1">Membrane</location>
        <topology evidence="1">Multi-pass membrane protein</topology>
    </subcellularLocation>
</comment>
<keyword evidence="3" id="KW-0472">Membrane</keyword>
<dbReference type="EMBL" id="KQ964632">
    <property type="protein sequence ID" value="KXN67500.1"/>
    <property type="molecule type" value="Genomic_DNA"/>
</dbReference>
<organism evidence="5 6">
    <name type="scientific">Conidiobolus coronatus (strain ATCC 28846 / CBS 209.66 / NRRL 28638)</name>
    <name type="common">Delacroixia coronata</name>
    <dbReference type="NCBI Taxonomy" id="796925"/>
    <lineage>
        <taxon>Eukaryota</taxon>
        <taxon>Fungi</taxon>
        <taxon>Fungi incertae sedis</taxon>
        <taxon>Zoopagomycota</taxon>
        <taxon>Entomophthoromycotina</taxon>
        <taxon>Entomophthoromycetes</taxon>
        <taxon>Entomophthorales</taxon>
        <taxon>Ancylistaceae</taxon>
        <taxon>Conidiobolus</taxon>
    </lineage>
</organism>
<feature type="transmembrane region" description="Helical" evidence="3">
    <location>
        <begin position="366"/>
        <end position="389"/>
    </location>
</feature>
<keyword evidence="3" id="KW-1133">Transmembrane helix</keyword>
<feature type="transmembrane region" description="Helical" evidence="3">
    <location>
        <begin position="135"/>
        <end position="155"/>
    </location>
</feature>
<dbReference type="GO" id="GO:0016020">
    <property type="term" value="C:membrane"/>
    <property type="evidence" value="ECO:0007669"/>
    <property type="project" value="UniProtKB-SubCell"/>
</dbReference>
<dbReference type="PANTHER" id="PTHR11360">
    <property type="entry name" value="MONOCARBOXYLATE TRANSPORTER"/>
    <property type="match status" value="1"/>
</dbReference>
<feature type="transmembrane region" description="Helical" evidence="3">
    <location>
        <begin position="240"/>
        <end position="257"/>
    </location>
</feature>
<name>A0A137NXC4_CONC2</name>